<evidence type="ECO:0000313" key="2">
    <source>
        <dbReference type="Proteomes" id="UP001385809"/>
    </source>
</evidence>
<accession>A0ABU8MFZ4</accession>
<dbReference type="InterPro" id="IPR027266">
    <property type="entry name" value="TrmE/GcvT-like"/>
</dbReference>
<dbReference type="Gene3D" id="3.30.1360.120">
    <property type="entry name" value="Probable tRNA modification gtpase trme, domain 1"/>
    <property type="match status" value="1"/>
</dbReference>
<dbReference type="Gene3D" id="3.30.70.1520">
    <property type="entry name" value="Heterotetrameric sarcosine oxidase"/>
    <property type="match status" value="1"/>
</dbReference>
<dbReference type="EMBL" id="JBBEGN010000001">
    <property type="protein sequence ID" value="MEJ2866251.1"/>
    <property type="molecule type" value="Genomic_DNA"/>
</dbReference>
<evidence type="ECO:0000313" key="1">
    <source>
        <dbReference type="EMBL" id="MEJ2866251.1"/>
    </source>
</evidence>
<comment type="caution">
    <text evidence="1">The sequence shown here is derived from an EMBL/GenBank/DDBJ whole genome shotgun (WGS) entry which is preliminary data.</text>
</comment>
<keyword evidence="2" id="KW-1185">Reference proteome</keyword>
<organism evidence="1 2">
    <name type="scientific">Actinomycetospora aurantiaca</name>
    <dbReference type="NCBI Taxonomy" id="3129233"/>
    <lineage>
        <taxon>Bacteria</taxon>
        <taxon>Bacillati</taxon>
        <taxon>Actinomycetota</taxon>
        <taxon>Actinomycetes</taxon>
        <taxon>Pseudonocardiales</taxon>
        <taxon>Pseudonocardiaceae</taxon>
        <taxon>Actinomycetospora</taxon>
    </lineage>
</organism>
<sequence>MAEHLTPVHPLEAWRDRFAALNSDVLTAGHDVAVDLEPSVAALAVRVAPERAALAEVALGVSLPSSPLAWAPTLRGQAFHLGPDEWLVTDTAATSAAAWEAVARPAAAAVGTAVSDVSAQYAFLRLRGRDARELLSFGCALDLRPAAFGPRSCARTLLGQAGVLLVGHPDGEYQVVVRTSFAGYVAAWLLDAAVTYQPAAAI</sequence>
<proteinExistence type="predicted"/>
<dbReference type="Pfam" id="PF04268">
    <property type="entry name" value="SoxG"/>
    <property type="match status" value="1"/>
</dbReference>
<dbReference type="RefSeq" id="WP_337692877.1">
    <property type="nucleotide sequence ID" value="NZ_JBBEGN010000001.1"/>
</dbReference>
<protein>
    <submittedName>
        <fullName evidence="1">Sarcosine oxidase subunit gamma family protein</fullName>
    </submittedName>
</protein>
<reference evidence="1 2" key="1">
    <citation type="submission" date="2024-03" db="EMBL/GenBank/DDBJ databases">
        <title>Actinomycetospora sp. OC33-EN08, a novel actinomycete isolated from wild orchid (Aerides multiflora).</title>
        <authorList>
            <person name="Suriyachadkun C."/>
        </authorList>
    </citation>
    <scope>NUCLEOTIDE SEQUENCE [LARGE SCALE GENOMIC DNA]</scope>
    <source>
        <strain evidence="1 2">OC33-EN08</strain>
    </source>
</reference>
<name>A0ABU8MFZ4_9PSEU</name>
<gene>
    <name evidence="1" type="ORF">WCD74_00650</name>
</gene>
<dbReference type="InterPro" id="IPR007375">
    <property type="entry name" value="SoxG"/>
</dbReference>
<dbReference type="Proteomes" id="UP001385809">
    <property type="component" value="Unassembled WGS sequence"/>
</dbReference>
<dbReference type="SUPFAM" id="SSF103025">
    <property type="entry name" value="Folate-binding domain"/>
    <property type="match status" value="1"/>
</dbReference>